<protein>
    <submittedName>
        <fullName evidence="1">Uncharacterized protein</fullName>
    </submittedName>
</protein>
<dbReference type="AlphaFoldDB" id="A0ABD3RRY3"/>
<accession>A0ABD3RRY3</accession>
<comment type="caution">
    <text evidence="1">The sequence shown here is derived from an EMBL/GenBank/DDBJ whole genome shotgun (WGS) entry which is preliminary data.</text>
</comment>
<name>A0ABD3RRY3_9STRA</name>
<dbReference type="Proteomes" id="UP001530377">
    <property type="component" value="Unassembled WGS sequence"/>
</dbReference>
<evidence type="ECO:0000313" key="2">
    <source>
        <dbReference type="Proteomes" id="UP001530377"/>
    </source>
</evidence>
<dbReference type="EMBL" id="JALLPB020000332">
    <property type="protein sequence ID" value="KAL3810390.1"/>
    <property type="molecule type" value="Genomic_DNA"/>
</dbReference>
<gene>
    <name evidence="1" type="ORF">ACHAXA_004166</name>
</gene>
<reference evidence="1 2" key="1">
    <citation type="submission" date="2024-10" db="EMBL/GenBank/DDBJ databases">
        <title>Updated reference genomes for cyclostephanoid diatoms.</title>
        <authorList>
            <person name="Roberts W.R."/>
            <person name="Alverson A.J."/>
        </authorList>
    </citation>
    <scope>NUCLEOTIDE SEQUENCE [LARGE SCALE GENOMIC DNA]</scope>
    <source>
        <strain evidence="1 2">AJA228-03</strain>
    </source>
</reference>
<proteinExistence type="predicted"/>
<organism evidence="1 2">
    <name type="scientific">Cyclostephanos tholiformis</name>
    <dbReference type="NCBI Taxonomy" id="382380"/>
    <lineage>
        <taxon>Eukaryota</taxon>
        <taxon>Sar</taxon>
        <taxon>Stramenopiles</taxon>
        <taxon>Ochrophyta</taxon>
        <taxon>Bacillariophyta</taxon>
        <taxon>Coscinodiscophyceae</taxon>
        <taxon>Thalassiosirophycidae</taxon>
        <taxon>Stephanodiscales</taxon>
        <taxon>Stephanodiscaceae</taxon>
        <taxon>Cyclostephanos</taxon>
    </lineage>
</organism>
<keyword evidence="2" id="KW-1185">Reference proteome</keyword>
<evidence type="ECO:0000313" key="1">
    <source>
        <dbReference type="EMBL" id="KAL3810390.1"/>
    </source>
</evidence>
<sequence>MLPLRRAAASPAARNIIAQRHLSMNCAQSVDKLCNILEEYRARNYSQEFPRRFQKEIVHAASVDSGRRAVSAEGIELVLQNIGMGHRMSRSEIDDIISEVGSCLLDGTNQCVISSNQLLDLISKSGR</sequence>